<dbReference type="PANTHER" id="PTHR11472:SF34">
    <property type="entry name" value="REGULATOR OF TELOMERE ELONGATION HELICASE 1"/>
    <property type="match status" value="1"/>
</dbReference>
<dbReference type="GO" id="GO:0006281">
    <property type="term" value="P:DNA repair"/>
    <property type="evidence" value="ECO:0007669"/>
    <property type="project" value="UniProtKB-UniRule"/>
</dbReference>
<evidence type="ECO:0000256" key="1">
    <source>
        <dbReference type="ARBA" id="ARBA00004123"/>
    </source>
</evidence>
<proteinExistence type="inferred from homology"/>
<dbReference type="Pfam" id="PF06733">
    <property type="entry name" value="DEAD_2"/>
    <property type="match status" value="1"/>
</dbReference>
<name>A0A1B0A073_GLOPL</name>
<evidence type="ECO:0000256" key="12">
    <source>
        <dbReference type="ARBA" id="ARBA00023204"/>
    </source>
</evidence>
<keyword evidence="9 17" id="KW-0408">Iron</keyword>
<dbReference type="Pfam" id="PF23109">
    <property type="entry name" value="ARCH_RTEL1"/>
    <property type="match status" value="1"/>
</dbReference>
<keyword evidence="4 17" id="KW-0547">Nucleotide-binding</keyword>
<dbReference type="EC" id="5.6.2.-" evidence="17"/>
<dbReference type="HAMAP" id="MF_03065">
    <property type="entry name" value="RTEL1"/>
    <property type="match status" value="1"/>
</dbReference>
<dbReference type="GO" id="GO:0045910">
    <property type="term" value="P:negative regulation of DNA recombination"/>
    <property type="evidence" value="ECO:0007669"/>
    <property type="project" value="TreeGrafter"/>
</dbReference>
<dbReference type="InterPro" id="IPR014013">
    <property type="entry name" value="Helic_SF1/SF2_ATP-bd_DinG/Rad3"/>
</dbReference>
<dbReference type="SUPFAM" id="SSF52540">
    <property type="entry name" value="P-loop containing nucleoside triphosphate hydrolases"/>
    <property type="match status" value="2"/>
</dbReference>
<keyword evidence="2 17" id="KW-0004">4Fe-4S</keyword>
<dbReference type="InterPro" id="IPR013020">
    <property type="entry name" value="Rad3/Chl1-like"/>
</dbReference>
<dbReference type="GO" id="GO:1904430">
    <property type="term" value="P:negative regulation of t-circle formation"/>
    <property type="evidence" value="ECO:0007669"/>
    <property type="project" value="TreeGrafter"/>
</dbReference>
<keyword evidence="5 17" id="KW-0227">DNA damage</keyword>
<evidence type="ECO:0000256" key="7">
    <source>
        <dbReference type="ARBA" id="ARBA00022806"/>
    </source>
</evidence>
<evidence type="ECO:0000256" key="15">
    <source>
        <dbReference type="ARBA" id="ARBA00049360"/>
    </source>
</evidence>
<evidence type="ECO:0000256" key="11">
    <source>
        <dbReference type="ARBA" id="ARBA00023125"/>
    </source>
</evidence>
<feature type="compositionally biased region" description="Basic and acidic residues" evidence="18">
    <location>
        <begin position="892"/>
        <end position="904"/>
    </location>
</feature>
<evidence type="ECO:0000256" key="3">
    <source>
        <dbReference type="ARBA" id="ARBA00022723"/>
    </source>
</evidence>
<comment type="similarity">
    <text evidence="17">Belongs to the helicase family. RAD3/XPD subfamily.</text>
</comment>
<dbReference type="InterPro" id="IPR057498">
    <property type="entry name" value="Rtel1_ARCH"/>
</dbReference>
<dbReference type="Gene3D" id="1.20.1160.20">
    <property type="match status" value="1"/>
</dbReference>
<dbReference type="NCBIfam" id="TIGR00604">
    <property type="entry name" value="rad3"/>
    <property type="match status" value="1"/>
</dbReference>
<dbReference type="AlphaFoldDB" id="A0A1B0A073"/>
<comment type="catalytic activity">
    <reaction evidence="15 17">
        <text>ATP + H2O = ADP + phosphate + H(+)</text>
        <dbReference type="Rhea" id="RHEA:13065"/>
        <dbReference type="ChEBI" id="CHEBI:15377"/>
        <dbReference type="ChEBI" id="CHEBI:15378"/>
        <dbReference type="ChEBI" id="CHEBI:30616"/>
        <dbReference type="ChEBI" id="CHEBI:43474"/>
        <dbReference type="ChEBI" id="CHEBI:456216"/>
    </reaction>
</comment>
<dbReference type="CDD" id="cd13932">
    <property type="entry name" value="HN_RTEL1"/>
    <property type="match status" value="1"/>
</dbReference>
<organism evidence="20 21">
    <name type="scientific">Glossina pallidipes</name>
    <name type="common">Tsetse fly</name>
    <dbReference type="NCBI Taxonomy" id="7398"/>
    <lineage>
        <taxon>Eukaryota</taxon>
        <taxon>Metazoa</taxon>
        <taxon>Ecdysozoa</taxon>
        <taxon>Arthropoda</taxon>
        <taxon>Hexapoda</taxon>
        <taxon>Insecta</taxon>
        <taxon>Pterygota</taxon>
        <taxon>Neoptera</taxon>
        <taxon>Endopterygota</taxon>
        <taxon>Diptera</taxon>
        <taxon>Brachycera</taxon>
        <taxon>Muscomorpha</taxon>
        <taxon>Hippoboscoidea</taxon>
        <taxon>Glossinidae</taxon>
        <taxon>Glossina</taxon>
    </lineage>
</organism>
<evidence type="ECO:0000256" key="2">
    <source>
        <dbReference type="ARBA" id="ARBA00022485"/>
    </source>
</evidence>
<evidence type="ECO:0000256" key="5">
    <source>
        <dbReference type="ARBA" id="ARBA00022763"/>
    </source>
</evidence>
<dbReference type="GO" id="GO:0006260">
    <property type="term" value="P:DNA replication"/>
    <property type="evidence" value="ECO:0007669"/>
    <property type="project" value="InterPro"/>
</dbReference>
<feature type="binding site" evidence="17">
    <location>
        <position position="173"/>
    </location>
    <ligand>
        <name>[4Fe-4S] cluster</name>
        <dbReference type="ChEBI" id="CHEBI:49883"/>
    </ligand>
</feature>
<feature type="compositionally biased region" description="Low complexity" evidence="18">
    <location>
        <begin position="910"/>
        <end position="919"/>
    </location>
</feature>
<dbReference type="Gene3D" id="3.40.50.300">
    <property type="entry name" value="P-loop containing nucleotide triphosphate hydrolases"/>
    <property type="match status" value="2"/>
</dbReference>
<evidence type="ECO:0000256" key="4">
    <source>
        <dbReference type="ARBA" id="ARBA00022741"/>
    </source>
</evidence>
<dbReference type="CDD" id="cd18788">
    <property type="entry name" value="SF2_C_XPD"/>
    <property type="match status" value="1"/>
</dbReference>
<keyword evidence="10 17" id="KW-0411">Iron-sulfur</keyword>
<keyword evidence="7 17" id="KW-0347">Helicase</keyword>
<dbReference type="GO" id="GO:0010569">
    <property type="term" value="P:regulation of double-strand break repair via homologous recombination"/>
    <property type="evidence" value="ECO:0007669"/>
    <property type="project" value="UniProtKB-UniRule"/>
</dbReference>
<dbReference type="InterPro" id="IPR045028">
    <property type="entry name" value="DinG/Rad3-like"/>
</dbReference>
<dbReference type="InterPro" id="IPR006555">
    <property type="entry name" value="ATP-dep_Helicase_C"/>
</dbReference>
<feature type="region of interest" description="Disordered" evidence="18">
    <location>
        <begin position="856"/>
        <end position="919"/>
    </location>
</feature>
<dbReference type="GO" id="GO:0090657">
    <property type="term" value="P:telomeric loop disassembly"/>
    <property type="evidence" value="ECO:0007669"/>
    <property type="project" value="TreeGrafter"/>
</dbReference>
<dbReference type="VEuPathDB" id="VectorBase:GPAI030424"/>
<evidence type="ECO:0000256" key="10">
    <source>
        <dbReference type="ARBA" id="ARBA00023014"/>
    </source>
</evidence>
<evidence type="ECO:0000256" key="14">
    <source>
        <dbReference type="ARBA" id="ARBA00023242"/>
    </source>
</evidence>
<accession>A0A1B0A073</accession>
<dbReference type="InterPro" id="IPR014001">
    <property type="entry name" value="Helicase_ATP-bd"/>
</dbReference>
<protein>
    <recommendedName>
        <fullName evidence="16 17">Regulator of telomere elongation helicase 1 homolog</fullName>
        <ecNumber evidence="17">5.6.2.-</ecNumber>
    </recommendedName>
</protein>
<keyword evidence="11 17" id="KW-0238">DNA-binding</keyword>
<dbReference type="Proteomes" id="UP000092445">
    <property type="component" value="Unassembled WGS sequence"/>
</dbReference>
<dbReference type="EnsemblMetazoa" id="GPAI030424-RA">
    <property type="protein sequence ID" value="GPAI030424-PA"/>
    <property type="gene ID" value="GPAI030424"/>
</dbReference>
<dbReference type="InterPro" id="IPR027417">
    <property type="entry name" value="P-loop_NTPase"/>
</dbReference>
<evidence type="ECO:0000256" key="16">
    <source>
        <dbReference type="ARBA" id="ARBA00073810"/>
    </source>
</evidence>
<comment type="subcellular location">
    <subcellularLocation>
        <location evidence="1 17">Nucleus</location>
    </subcellularLocation>
</comment>
<evidence type="ECO:0000256" key="6">
    <source>
        <dbReference type="ARBA" id="ARBA00022801"/>
    </source>
</evidence>
<dbReference type="InterPro" id="IPR049909">
    <property type="entry name" value="Rtel1_HHD"/>
</dbReference>
<feature type="compositionally biased region" description="Low complexity" evidence="18">
    <location>
        <begin position="880"/>
        <end position="889"/>
    </location>
</feature>
<feature type="domain" description="Helicase ATP-binding" evidence="19">
    <location>
        <begin position="7"/>
        <end position="317"/>
    </location>
</feature>
<keyword evidence="6 17" id="KW-0378">Hydrolase</keyword>
<dbReference type="SMART" id="SM00488">
    <property type="entry name" value="DEXDc2"/>
    <property type="match status" value="1"/>
</dbReference>
<reference evidence="21" key="1">
    <citation type="submission" date="2014-03" db="EMBL/GenBank/DDBJ databases">
        <authorList>
            <person name="Aksoy S."/>
            <person name="Warren W."/>
            <person name="Wilson R.K."/>
        </authorList>
    </citation>
    <scope>NUCLEOTIDE SEQUENCE [LARGE SCALE GENOMIC DNA]</scope>
    <source>
        <strain evidence="21">IAEA</strain>
    </source>
</reference>
<evidence type="ECO:0000256" key="13">
    <source>
        <dbReference type="ARBA" id="ARBA00023235"/>
    </source>
</evidence>
<keyword evidence="14 17" id="KW-0539">Nucleus</keyword>
<dbReference type="GO" id="GO:0046872">
    <property type="term" value="F:metal ion binding"/>
    <property type="evidence" value="ECO:0007669"/>
    <property type="project" value="UniProtKB-UniRule"/>
</dbReference>
<dbReference type="FunFam" id="3.40.50.300:FF:000431">
    <property type="entry name" value="Regulator of telomere elongation helicase 1"/>
    <property type="match status" value="1"/>
</dbReference>
<dbReference type="SMART" id="SM00491">
    <property type="entry name" value="HELICc2"/>
    <property type="match status" value="1"/>
</dbReference>
<reference evidence="20" key="2">
    <citation type="submission" date="2020-05" db="UniProtKB">
        <authorList>
            <consortium name="EnsemblMetazoa"/>
        </authorList>
    </citation>
    <scope>IDENTIFICATION</scope>
    <source>
        <strain evidence="20">IAEA</strain>
    </source>
</reference>
<dbReference type="STRING" id="7398.A0A1B0A073"/>
<dbReference type="CDD" id="cd17970">
    <property type="entry name" value="DEAHc_FancJ"/>
    <property type="match status" value="1"/>
</dbReference>
<dbReference type="Pfam" id="PF13307">
    <property type="entry name" value="Helicase_C_2"/>
    <property type="match status" value="1"/>
</dbReference>
<comment type="function">
    <text evidence="17">A probable ATP-dependent DNA helicase implicated in DNA repair and the maintenance of genomic stability. Acts as an anti-recombinase to counteract toxic recombination and limit crossover during meiosis. Regulates meiotic recombination and crossover homeostasis by physically dissociating strand invasion events and thereby promotes noncrossover repair by meiotic synthesis dependent strand annealing (SDSA) as well as disassembly of D loop recombination intermediates.</text>
</comment>
<evidence type="ECO:0000259" key="19">
    <source>
        <dbReference type="PROSITE" id="PS51193"/>
    </source>
</evidence>
<sequence length="1029" mass="116075">MPESMVAGIPVVFPFEPYEVQRAYMEKVIMCLRDGTNGVLESPTGTGKTLSLLCSSLAWLLHQKQEMQVQITKSTLNGIAPRNASDKQDKIDVKSRFRDKDAKWGAPKIIYASRTHSQLTQAMQELKRTAYSSMRAVVLGSRDQLCIHPEVMREQGNANKVQMCKAKVDTRTCSFHSRVESRKDDPSFRGPSIMDIEDLVKVGQKLKMCPYYAVKELVADADITFMPYNYLLDPIARKANKVELHNTIIILDEAHNIEKICEECASVQIKSSDVAMAIDDTTHIMAAIKASGSEVQDCEDESKDFTLDDLTLLKEMLLELEKAIDEIEVENKIEGVTLPASYIYDLLGKANLNYKTSKLVIALLEKLVQFLAVQSQTSRLRKGKSYQTLADMLNIVFINKEDKIEKIYKSFKVHIQLEEIKQSQKHDSNKDVWLSKNSNANSEKKVAKIINYWCFNPGFGMEQLLNKNIRSIILTSGTLAPLKPLIAELALPVMQQLENPHIVSQSQVYVKIIGAGPDREPLMSNFQNRDNPKYVSSLGSTILNVARIVPDGLLVFFPSYPLLNQCVNSWQASGLWADLSRFKPIFVEPKGKDDFLNTMEGFYESINNSKGACFMAVCRGKVSEGLDFADRNGRAVIITGLPFPPFKDPKVILKKKYLDDNRTRENQLLSGQAWYALEATRAVNQAIGRVIRHRHDYGAILLCDVRFQQSTQVQQLSKWIREILGNQPKSSFFGPIVKELRDFFKNAEKNASFLSFSTFMPKASERIVDSLVSEGCGSMNAHALVNSKNFPNSQNNVPGKSRFQTAFNNAIQAEETNTIESWSLNDYAKATARPSDNKLPSVGDFMSRLDGDVSTIDFNSKDVGTPSNSQIQISKRRRSPTNSPSTSCTARNDTDGKRKYRLVDNMRPTSSLPSKSSGSPIISLDQFKFIDKPRLENDPNKKAPEERVEFLRVLRSSLSSDDFKAFSAALISYKTDNTIDGLMDILFQMLGKPCLFYMLQGMRRFLKNEHRMQFDKRLADHSTKILRTF</sequence>
<dbReference type="InterPro" id="IPR030845">
    <property type="entry name" value="RTEL1"/>
</dbReference>
<dbReference type="InterPro" id="IPR006554">
    <property type="entry name" value="Helicase-like_DEXD_c2"/>
</dbReference>
<keyword evidence="3 17" id="KW-0479">Metal-binding</keyword>
<keyword evidence="12 17" id="KW-0234">DNA repair</keyword>
<dbReference type="GO" id="GO:0006310">
    <property type="term" value="P:DNA recombination"/>
    <property type="evidence" value="ECO:0007669"/>
    <property type="project" value="InterPro"/>
</dbReference>
<dbReference type="GO" id="GO:0003677">
    <property type="term" value="F:DNA binding"/>
    <property type="evidence" value="ECO:0007669"/>
    <property type="project" value="UniProtKB-UniRule"/>
</dbReference>
<dbReference type="GO" id="GO:0051539">
    <property type="term" value="F:4 iron, 4 sulfur cluster binding"/>
    <property type="evidence" value="ECO:0007669"/>
    <property type="project" value="UniProtKB-UniRule"/>
</dbReference>
<dbReference type="InterPro" id="IPR010614">
    <property type="entry name" value="RAD3-like_helicase_DEAD"/>
</dbReference>
<dbReference type="GO" id="GO:0016887">
    <property type="term" value="F:ATP hydrolysis activity"/>
    <property type="evidence" value="ECO:0007669"/>
    <property type="project" value="RHEA"/>
</dbReference>
<evidence type="ECO:0000313" key="21">
    <source>
        <dbReference type="Proteomes" id="UP000092445"/>
    </source>
</evidence>
<evidence type="ECO:0000256" key="9">
    <source>
        <dbReference type="ARBA" id="ARBA00023004"/>
    </source>
</evidence>
<dbReference type="Pfam" id="PF23116">
    <property type="entry name" value="HHD_RTEL1"/>
    <property type="match status" value="1"/>
</dbReference>
<dbReference type="FunFam" id="3.40.50.300:FF:000691">
    <property type="entry name" value="Regulator of telomere elongation helicase 1"/>
    <property type="match status" value="1"/>
</dbReference>
<evidence type="ECO:0000256" key="17">
    <source>
        <dbReference type="HAMAP-Rule" id="MF_03065"/>
    </source>
</evidence>
<feature type="binding site" evidence="17">
    <location>
        <position position="146"/>
    </location>
    <ligand>
        <name>[4Fe-4S] cluster</name>
        <dbReference type="ChEBI" id="CHEBI:49883"/>
    </ligand>
</feature>
<dbReference type="PROSITE" id="PS51193">
    <property type="entry name" value="HELICASE_ATP_BIND_2"/>
    <property type="match status" value="1"/>
</dbReference>
<evidence type="ECO:0000313" key="20">
    <source>
        <dbReference type="EnsemblMetazoa" id="GPAI030424-PA"/>
    </source>
</evidence>
<keyword evidence="21" id="KW-1185">Reference proteome</keyword>
<feature type="binding site" evidence="17">
    <location>
        <position position="164"/>
    </location>
    <ligand>
        <name>[4Fe-4S] cluster</name>
        <dbReference type="ChEBI" id="CHEBI:49883"/>
    </ligand>
</feature>
<keyword evidence="13 17" id="KW-0413">Isomerase</keyword>
<keyword evidence="8 17" id="KW-0067">ATP-binding</keyword>
<evidence type="ECO:0000256" key="8">
    <source>
        <dbReference type="ARBA" id="ARBA00022840"/>
    </source>
</evidence>
<feature type="binding site" evidence="17">
    <location>
        <position position="209"/>
    </location>
    <ligand>
        <name>[4Fe-4S] cluster</name>
        <dbReference type="ChEBI" id="CHEBI:49883"/>
    </ligand>
</feature>
<dbReference type="GO" id="GO:0070182">
    <property type="term" value="F:DNA polymerase binding"/>
    <property type="evidence" value="ECO:0007669"/>
    <property type="project" value="TreeGrafter"/>
</dbReference>
<dbReference type="GO" id="GO:0003678">
    <property type="term" value="F:DNA helicase activity"/>
    <property type="evidence" value="ECO:0007669"/>
    <property type="project" value="UniProtKB-UniRule"/>
</dbReference>
<dbReference type="SMART" id="SM00487">
    <property type="entry name" value="DEXDc"/>
    <property type="match status" value="1"/>
</dbReference>
<dbReference type="PANTHER" id="PTHR11472">
    <property type="entry name" value="DNA REPAIR DEAD HELICASE RAD3/XP-D SUBFAMILY MEMBER"/>
    <property type="match status" value="1"/>
</dbReference>
<evidence type="ECO:0000256" key="18">
    <source>
        <dbReference type="SAM" id="MobiDB-lite"/>
    </source>
</evidence>
<dbReference type="GO" id="GO:0005634">
    <property type="term" value="C:nucleus"/>
    <property type="evidence" value="ECO:0007669"/>
    <property type="project" value="UniProtKB-SubCell"/>
</dbReference>
<dbReference type="GO" id="GO:0005524">
    <property type="term" value="F:ATP binding"/>
    <property type="evidence" value="ECO:0007669"/>
    <property type="project" value="UniProtKB-UniRule"/>
</dbReference>